<evidence type="ECO:0000313" key="2">
    <source>
        <dbReference type="EMBL" id="UXE59181.1"/>
    </source>
</evidence>
<dbReference type="SUPFAM" id="SSF52980">
    <property type="entry name" value="Restriction endonuclease-like"/>
    <property type="match status" value="1"/>
</dbReference>
<name>A0A977KUG7_9CYAN</name>
<dbReference type="Pfam" id="PF05685">
    <property type="entry name" value="Uma2"/>
    <property type="match status" value="1"/>
</dbReference>
<dbReference type="Proteomes" id="UP001065613">
    <property type="component" value="Chromosome"/>
</dbReference>
<dbReference type="GO" id="GO:0004519">
    <property type="term" value="F:endonuclease activity"/>
    <property type="evidence" value="ECO:0007669"/>
    <property type="project" value="UniProtKB-KW"/>
</dbReference>
<keyword evidence="2" id="KW-0378">Hydrolase</keyword>
<feature type="domain" description="Putative restriction endonuclease" evidence="1">
    <location>
        <begin position="13"/>
        <end position="178"/>
    </location>
</feature>
<dbReference type="InterPro" id="IPR008538">
    <property type="entry name" value="Uma2"/>
</dbReference>
<keyword evidence="2" id="KW-0540">Nuclease</keyword>
<dbReference type="EMBL" id="CP073041">
    <property type="protein sequence ID" value="UXE59181.1"/>
    <property type="molecule type" value="Genomic_DNA"/>
</dbReference>
<dbReference type="InterPro" id="IPR012296">
    <property type="entry name" value="Nuclease_put_TT1808"/>
</dbReference>
<dbReference type="PANTHER" id="PTHR34107">
    <property type="entry name" value="SLL0198 PROTEIN-RELATED"/>
    <property type="match status" value="1"/>
</dbReference>
<proteinExistence type="predicted"/>
<dbReference type="Gene3D" id="3.90.1570.10">
    <property type="entry name" value="tt1808, chain A"/>
    <property type="match status" value="1"/>
</dbReference>
<dbReference type="PANTHER" id="PTHR34107:SF5">
    <property type="entry name" value="SLL1355 PROTEIN"/>
    <property type="match status" value="1"/>
</dbReference>
<keyword evidence="2" id="KW-0255">Endonuclease</keyword>
<protein>
    <submittedName>
        <fullName evidence="2">Uma2 family endonuclease</fullName>
    </submittedName>
</protein>
<gene>
    <name evidence="2" type="ORF">KA717_25090</name>
</gene>
<organism evidence="2">
    <name type="scientific">Woronichinia naegeliana WA131</name>
    <dbReference type="NCBI Taxonomy" id="2824559"/>
    <lineage>
        <taxon>Bacteria</taxon>
        <taxon>Bacillati</taxon>
        <taxon>Cyanobacteriota</taxon>
        <taxon>Cyanophyceae</taxon>
        <taxon>Synechococcales</taxon>
        <taxon>Coelosphaeriaceae</taxon>
        <taxon>Woronichinia</taxon>
    </lineage>
</organism>
<dbReference type="InterPro" id="IPR011335">
    <property type="entry name" value="Restrct_endonuc-II-like"/>
</dbReference>
<reference evidence="2" key="1">
    <citation type="submission" date="2021-04" db="EMBL/GenBank/DDBJ databases">
        <title>Genome sequence of Woronichinia naegeliana from Washington state freshwater lake bloom.</title>
        <authorList>
            <person name="Dreher T.W."/>
        </authorList>
    </citation>
    <scope>NUCLEOTIDE SEQUENCE</scope>
    <source>
        <strain evidence="2">WA131</strain>
    </source>
</reference>
<sequence length="191" mass="21854">MVNTLIIPETLSLETFLALPETKPAQEYFNGHIYQKPMPQGKHSKLQITLASQINQQAESKRIAYAFTELRCTFAGRSLVPDITVFEWNHIPLDENSEILNKITIAPDWIIEILSPEQSSLQLVEKISFALKNGTKLGWLISPGDRLVMVFQGDRLPETQTENQILPVLVELENWTITPQIIFNWLNFSQH</sequence>
<accession>A0A977KUG7</accession>
<dbReference type="CDD" id="cd06260">
    <property type="entry name" value="DUF820-like"/>
    <property type="match status" value="1"/>
</dbReference>
<evidence type="ECO:0000259" key="1">
    <source>
        <dbReference type="Pfam" id="PF05685"/>
    </source>
</evidence>
<dbReference type="AlphaFoldDB" id="A0A977KUG7"/>
<dbReference type="KEGG" id="wna:KA717_25090"/>